<dbReference type="Gene3D" id="3.50.50.60">
    <property type="entry name" value="FAD/NAD(P)-binding domain"/>
    <property type="match status" value="1"/>
</dbReference>
<keyword evidence="2" id="KW-0479">Metal-binding</keyword>
<gene>
    <name evidence="7" type="ORF">ABDK96_06870</name>
</gene>
<dbReference type="InterPro" id="IPR036188">
    <property type="entry name" value="FAD/NAD-bd_sf"/>
</dbReference>
<dbReference type="PANTHER" id="PTHR43498:SF1">
    <property type="entry name" value="COB--COM HETERODISULFIDE REDUCTASE IRON-SULFUR SUBUNIT A"/>
    <property type="match status" value="1"/>
</dbReference>
<feature type="region of interest" description="Disordered" evidence="6">
    <location>
        <begin position="442"/>
        <end position="464"/>
    </location>
</feature>
<dbReference type="Proteomes" id="UP001484097">
    <property type="component" value="Unassembled WGS sequence"/>
</dbReference>
<dbReference type="InterPro" id="IPR039650">
    <property type="entry name" value="HdrA-like"/>
</dbReference>
<evidence type="ECO:0000256" key="3">
    <source>
        <dbReference type="ARBA" id="ARBA00023002"/>
    </source>
</evidence>
<dbReference type="RefSeq" id="WP_347919951.1">
    <property type="nucleotide sequence ID" value="NZ_JBDXMX010000002.1"/>
</dbReference>
<comment type="caution">
    <text evidence="7">The sequence shown here is derived from an EMBL/GenBank/DDBJ whole genome shotgun (WGS) entry which is preliminary data.</text>
</comment>
<evidence type="ECO:0000256" key="5">
    <source>
        <dbReference type="ARBA" id="ARBA00023014"/>
    </source>
</evidence>
<proteinExistence type="predicted"/>
<accession>A0ABV0IGV6</accession>
<evidence type="ECO:0000256" key="1">
    <source>
        <dbReference type="ARBA" id="ARBA00022485"/>
    </source>
</evidence>
<keyword evidence="3" id="KW-0560">Oxidoreductase</keyword>
<sequence>MQEHLQEERRETPVIGEYDVVVVGGGPAGLMAAAAAAREGRSTVLVERYGFLGGAGTMGGLSTFCGLHARVRGEHRRVVRGYTDELLDRLERMDGLSAPHLSVQDRIQAQAFDISAYKVAADEFLAGSGADLLFHATAVGAVRDAEDRIEAVLVESKSGRAALRGRVFIDGSGDADLVRWAGAPVERSAELLYPSLMFRINGVDPEAAGEAWRTVARLMDEAEESGRRTFPRKKPIVRPQRNPLEWRANLTQLSNPDGSAVDGTDVWQLSHGELQGRRQVWDVFGFIRDSTPGFEDAYVVDIAPQIGIRETYRSVGAYQLSERDILDCVDFEDTVGVQGWPVEAHVEGTVEFRFPPAGLDSRGFNQLPYRMLVPQGVRNLLTVGRSASMTQWGQSSARVTGPCFVMGQAAGVAAHLSLAAGVGVADVHVPDLQHRLEETGAYLGTDLPPDPLPGRPAGPSTGGR</sequence>
<reference evidence="7 8" key="1">
    <citation type="submission" date="2024-05" db="EMBL/GenBank/DDBJ databases">
        <authorList>
            <person name="Yi C."/>
        </authorList>
    </citation>
    <scope>NUCLEOTIDE SEQUENCE [LARGE SCALE GENOMIC DNA]</scope>
    <source>
        <strain evidence="7 8">XS13</strain>
    </source>
</reference>
<name>A0ABV0IGV6_9MICC</name>
<keyword evidence="4" id="KW-0408">Iron</keyword>
<dbReference type="EMBL" id="JBDXMX010000002">
    <property type="protein sequence ID" value="MEO9247398.1"/>
    <property type="molecule type" value="Genomic_DNA"/>
</dbReference>
<evidence type="ECO:0000256" key="4">
    <source>
        <dbReference type="ARBA" id="ARBA00023004"/>
    </source>
</evidence>
<evidence type="ECO:0000256" key="2">
    <source>
        <dbReference type="ARBA" id="ARBA00022723"/>
    </source>
</evidence>
<keyword evidence="1" id="KW-0004">4Fe-4S</keyword>
<dbReference type="SUPFAM" id="SSF51905">
    <property type="entry name" value="FAD/NAD(P)-binding domain"/>
    <property type="match status" value="1"/>
</dbReference>
<organism evidence="7 8">
    <name type="scientific">Citricoccus nitrophenolicus</name>
    <dbReference type="NCBI Taxonomy" id="863575"/>
    <lineage>
        <taxon>Bacteria</taxon>
        <taxon>Bacillati</taxon>
        <taxon>Actinomycetota</taxon>
        <taxon>Actinomycetes</taxon>
        <taxon>Micrococcales</taxon>
        <taxon>Micrococcaceae</taxon>
        <taxon>Citricoccus</taxon>
    </lineage>
</organism>
<dbReference type="PANTHER" id="PTHR43498">
    <property type="entry name" value="FERREDOXIN:COB-COM HETERODISULFIDE REDUCTASE SUBUNIT A"/>
    <property type="match status" value="1"/>
</dbReference>
<protein>
    <submittedName>
        <fullName evidence="7">FAD-dependent oxidoreductase</fullName>
    </submittedName>
</protein>
<keyword evidence="8" id="KW-1185">Reference proteome</keyword>
<evidence type="ECO:0000256" key="6">
    <source>
        <dbReference type="SAM" id="MobiDB-lite"/>
    </source>
</evidence>
<keyword evidence="5" id="KW-0411">Iron-sulfur</keyword>
<dbReference type="Pfam" id="PF12831">
    <property type="entry name" value="FAD_oxidored"/>
    <property type="match status" value="1"/>
</dbReference>
<evidence type="ECO:0000313" key="7">
    <source>
        <dbReference type="EMBL" id="MEO9247398.1"/>
    </source>
</evidence>
<evidence type="ECO:0000313" key="8">
    <source>
        <dbReference type="Proteomes" id="UP001484097"/>
    </source>
</evidence>